<sequence length="142" mass="15918">MNFQEVSSVLPQKFPLQMVDKVLELLPEKKIISIKNITGNEMVFLGHFPNQAIFPGVYITEALAQSAILLFKKKEQEDKLFLLYSTKMTFKSVVVPGDQLKMIVESKKVTALGVIVEAVAYVEDRIVAKGELIFSIKESLNA</sequence>
<dbReference type="RefSeq" id="WP_003081801.1">
    <property type="nucleotide sequence ID" value="NZ_AEUW02000001.1"/>
</dbReference>
<dbReference type="CDD" id="cd01288">
    <property type="entry name" value="FabZ"/>
    <property type="match status" value="1"/>
</dbReference>
<keyword evidence="2" id="KW-0456">Lyase</keyword>
<evidence type="ECO:0000256" key="2">
    <source>
        <dbReference type="ARBA" id="ARBA00023239"/>
    </source>
</evidence>
<dbReference type="Gene3D" id="3.10.129.10">
    <property type="entry name" value="Hotdog Thioesterase"/>
    <property type="match status" value="1"/>
</dbReference>
<accession>G5JUF0</accession>
<evidence type="ECO:0000313" key="4">
    <source>
        <dbReference type="Proteomes" id="UP000003573"/>
    </source>
</evidence>
<comment type="caution">
    <text evidence="3">The sequence shown here is derived from an EMBL/GenBank/DDBJ whole genome shotgun (WGS) entry which is preliminary data.</text>
</comment>
<dbReference type="AlphaFoldDB" id="G5JUF0"/>
<name>G5JUF0_9STRE</name>
<organism evidence="3 4">
    <name type="scientific">Streptococcus macacae NCTC 11558</name>
    <dbReference type="NCBI Taxonomy" id="764298"/>
    <lineage>
        <taxon>Bacteria</taxon>
        <taxon>Bacillati</taxon>
        <taxon>Bacillota</taxon>
        <taxon>Bacilli</taxon>
        <taxon>Lactobacillales</taxon>
        <taxon>Streptococcaceae</taxon>
        <taxon>Streptococcus</taxon>
    </lineage>
</organism>
<dbReference type="InterPro" id="IPR013114">
    <property type="entry name" value="FabA_FabZ"/>
</dbReference>
<dbReference type="InterPro" id="IPR029069">
    <property type="entry name" value="HotDog_dom_sf"/>
</dbReference>
<keyword evidence="4" id="KW-1185">Reference proteome</keyword>
<proteinExistence type="inferred from homology"/>
<dbReference type="NCBIfam" id="NF000582">
    <property type="entry name" value="PRK00006.1"/>
    <property type="match status" value="1"/>
</dbReference>
<dbReference type="Pfam" id="PF07977">
    <property type="entry name" value="FabA"/>
    <property type="match status" value="1"/>
</dbReference>
<dbReference type="eggNOG" id="COG0764">
    <property type="taxonomic scope" value="Bacteria"/>
</dbReference>
<evidence type="ECO:0000313" key="3">
    <source>
        <dbReference type="EMBL" id="EHJ53040.1"/>
    </source>
</evidence>
<dbReference type="EMBL" id="AEUW02000001">
    <property type="protein sequence ID" value="EHJ53040.1"/>
    <property type="molecule type" value="Genomic_DNA"/>
</dbReference>
<dbReference type="SUPFAM" id="SSF54637">
    <property type="entry name" value="Thioesterase/thiol ester dehydrase-isomerase"/>
    <property type="match status" value="1"/>
</dbReference>
<protein>
    <submittedName>
        <fullName evidence="3">Beta-hydroxyacyl-(Acyl-carrier-protein) dehydratase FabZ</fullName>
    </submittedName>
</protein>
<comment type="similarity">
    <text evidence="1">Belongs to the thioester dehydratase family. FabZ subfamily.</text>
</comment>
<gene>
    <name evidence="3" type="ORF">STRMA_0773</name>
</gene>
<dbReference type="PANTHER" id="PTHR30272:SF1">
    <property type="entry name" value="3-HYDROXYACYL-[ACYL-CARRIER-PROTEIN] DEHYDRATASE"/>
    <property type="match status" value="1"/>
</dbReference>
<reference evidence="3 4" key="1">
    <citation type="journal article" date="2014" name="Int. J. Syst. Evol. Microbiol.">
        <title>Phylogenomics and the dynamic genome evolution of the genus Streptococcus.</title>
        <authorList>
            <consortium name="The Broad Institute Genome Sequencing Platform"/>
            <person name="Richards V.P."/>
            <person name="Palmer S.R."/>
            <person name="Pavinski Bitar P.D."/>
            <person name="Qin X."/>
            <person name="Weinstock G.M."/>
            <person name="Highlander S.K."/>
            <person name="Town C.D."/>
            <person name="Burne R.A."/>
            <person name="Stanhope M.J."/>
        </authorList>
    </citation>
    <scope>NUCLEOTIDE SEQUENCE [LARGE SCALE GENOMIC DNA]</scope>
    <source>
        <strain evidence="3 4">NCTC 11558</strain>
    </source>
</reference>
<evidence type="ECO:0000256" key="1">
    <source>
        <dbReference type="ARBA" id="ARBA00009174"/>
    </source>
</evidence>
<dbReference type="OrthoDB" id="9772788at2"/>
<dbReference type="GO" id="GO:0016829">
    <property type="term" value="F:lyase activity"/>
    <property type="evidence" value="ECO:0007669"/>
    <property type="project" value="UniProtKB-KW"/>
</dbReference>
<dbReference type="Proteomes" id="UP000003573">
    <property type="component" value="Unassembled WGS sequence"/>
</dbReference>
<dbReference type="STRING" id="764298.STRMA_0773"/>
<dbReference type="PANTHER" id="PTHR30272">
    <property type="entry name" value="3-HYDROXYACYL-[ACYL-CARRIER-PROTEIN] DEHYDRATASE"/>
    <property type="match status" value="1"/>
</dbReference>